<evidence type="ECO:0000313" key="2">
    <source>
        <dbReference type="Proteomes" id="UP000093903"/>
    </source>
</evidence>
<dbReference type="EMBL" id="LYXA01000001">
    <property type="protein sequence ID" value="OBU75652.1"/>
    <property type="molecule type" value="Genomic_DNA"/>
</dbReference>
<sequence>MILTDTRANGKPLNWFPKPALSLQLNYMEIIIEIVAQLSILSRGFFEENFLPPPTFRWIS</sequence>
<protein>
    <submittedName>
        <fullName evidence="1">Uncharacterized protein</fullName>
    </submittedName>
</protein>
<evidence type="ECO:0000313" key="1">
    <source>
        <dbReference type="EMBL" id="OBU75652.1"/>
    </source>
</evidence>
<dbReference type="Proteomes" id="UP000093903">
    <property type="component" value="Unassembled WGS sequence"/>
</dbReference>
<dbReference type="AlphaFoldDB" id="A0A853MAR1"/>
<gene>
    <name evidence="1" type="ORF">A9P98_04465</name>
</gene>
<name>A0A853MAR1_9CYAN</name>
<comment type="caution">
    <text evidence="1">The sequence shown here is derived from an EMBL/GenBank/DDBJ whole genome shotgun (WGS) entry which is preliminary data.</text>
</comment>
<proteinExistence type="predicted"/>
<reference evidence="1 2" key="1">
    <citation type="submission" date="2016-05" db="EMBL/GenBank/DDBJ databases">
        <title>First complete genome of the cyanobacterium Cylindrospermopsis raciborskii CS505, containing a circular chromosome and a single extrachromosomal element.</title>
        <authorList>
            <person name="Fuentes J."/>
            <person name="Tamames J."/>
            <person name="Allen E."/>
            <person name="Plominski A."/>
            <person name="Vasquez M."/>
        </authorList>
    </citation>
    <scope>NUCLEOTIDE SEQUENCE [LARGE SCALE GENOMIC DNA]</scope>
    <source>
        <strain evidence="1 2">CS505</strain>
    </source>
</reference>
<accession>A0A853MAR1</accession>
<organism evidence="1 2">
    <name type="scientific">Cylindrospermopsis raciborskii CS-505</name>
    <dbReference type="NCBI Taxonomy" id="533240"/>
    <lineage>
        <taxon>Bacteria</taxon>
        <taxon>Bacillati</taxon>
        <taxon>Cyanobacteriota</taxon>
        <taxon>Cyanophyceae</taxon>
        <taxon>Nostocales</taxon>
        <taxon>Aphanizomenonaceae</taxon>
        <taxon>Cylindrospermopsis</taxon>
    </lineage>
</organism>